<name>A0A6A2YCX0_HIBSY</name>
<comment type="caution">
    <text evidence="1">The sequence shown here is derived from an EMBL/GenBank/DDBJ whole genome shotgun (WGS) entry which is preliminary data.</text>
</comment>
<evidence type="ECO:0000313" key="2">
    <source>
        <dbReference type="Proteomes" id="UP000436088"/>
    </source>
</evidence>
<accession>A0A6A2YCX0</accession>
<gene>
    <name evidence="1" type="ORF">F3Y22_tig00111621pilonHSYRG00432</name>
</gene>
<reference evidence="1" key="1">
    <citation type="submission" date="2019-09" db="EMBL/GenBank/DDBJ databases">
        <title>Draft genome information of white flower Hibiscus syriacus.</title>
        <authorList>
            <person name="Kim Y.-M."/>
        </authorList>
    </citation>
    <scope>NUCLEOTIDE SEQUENCE [LARGE SCALE GENOMIC DNA]</scope>
    <source>
        <strain evidence="1">YM2019G1</strain>
    </source>
</reference>
<evidence type="ECO:0000313" key="1">
    <source>
        <dbReference type="EMBL" id="KAE8676276.1"/>
    </source>
</evidence>
<proteinExistence type="predicted"/>
<dbReference type="EMBL" id="VEPZ02001387">
    <property type="protein sequence ID" value="KAE8676276.1"/>
    <property type="molecule type" value="Genomic_DNA"/>
</dbReference>
<dbReference type="Proteomes" id="UP000436088">
    <property type="component" value="Unassembled WGS sequence"/>
</dbReference>
<sequence>MAIVSAHPNPFLPAIYRPPTPILKPLRISSISAAKSETCGPDWDDKEEETRSLTVNDRRSEIGGLVHAERQTRDRREEVNGKIASRKAISIILRREATKAFIETKRGPNNSKKLLPRTVLEALKHSLRESLLCVGNLLLRTDWNFEISSCFSFLYI</sequence>
<keyword evidence="2" id="KW-1185">Reference proteome</keyword>
<organism evidence="1 2">
    <name type="scientific">Hibiscus syriacus</name>
    <name type="common">Rose of Sharon</name>
    <dbReference type="NCBI Taxonomy" id="106335"/>
    <lineage>
        <taxon>Eukaryota</taxon>
        <taxon>Viridiplantae</taxon>
        <taxon>Streptophyta</taxon>
        <taxon>Embryophyta</taxon>
        <taxon>Tracheophyta</taxon>
        <taxon>Spermatophyta</taxon>
        <taxon>Magnoliopsida</taxon>
        <taxon>eudicotyledons</taxon>
        <taxon>Gunneridae</taxon>
        <taxon>Pentapetalae</taxon>
        <taxon>rosids</taxon>
        <taxon>malvids</taxon>
        <taxon>Malvales</taxon>
        <taxon>Malvaceae</taxon>
        <taxon>Malvoideae</taxon>
        <taxon>Hibiscus</taxon>
    </lineage>
</organism>
<protein>
    <submittedName>
        <fullName evidence="1">Uncharacterized protein</fullName>
    </submittedName>
</protein>
<dbReference type="AlphaFoldDB" id="A0A6A2YCX0"/>